<organism evidence="1 2">
    <name type="scientific">Brassica campestris</name>
    <name type="common">Field mustard</name>
    <dbReference type="NCBI Taxonomy" id="3711"/>
    <lineage>
        <taxon>Eukaryota</taxon>
        <taxon>Viridiplantae</taxon>
        <taxon>Streptophyta</taxon>
        <taxon>Embryophyta</taxon>
        <taxon>Tracheophyta</taxon>
        <taxon>Spermatophyta</taxon>
        <taxon>Magnoliopsida</taxon>
        <taxon>eudicotyledons</taxon>
        <taxon>Gunneridae</taxon>
        <taxon>Pentapetalae</taxon>
        <taxon>rosids</taxon>
        <taxon>malvids</taxon>
        <taxon>Brassicales</taxon>
        <taxon>Brassicaceae</taxon>
        <taxon>Brassiceae</taxon>
        <taxon>Brassica</taxon>
    </lineage>
</organism>
<evidence type="ECO:0000313" key="1">
    <source>
        <dbReference type="EMBL" id="RID65839.1"/>
    </source>
</evidence>
<sequence>MRKPKRKGREICLKVTCVLSYILQVVYQRVASVYNSTSPKLVSLLPSLVSYLASIPIPELSMVLRSSSMDPVFGSAHCALAHYWSLKMNKCDFLAYQASRRNGTLEIHLDKEKQRVLLRGKAVTVMEGYVLV</sequence>
<dbReference type="Proteomes" id="UP000264353">
    <property type="component" value="Chromosome A4"/>
</dbReference>
<dbReference type="PANTHER" id="PTHR13774:SF26">
    <property type="entry name" value="PHENAZINE BIOSYNTHESIS PHZC_PHZF PROTEIN"/>
    <property type="match status" value="1"/>
</dbReference>
<gene>
    <name evidence="1" type="ORF">BRARA_D01013</name>
</gene>
<dbReference type="Gene3D" id="3.10.310.10">
    <property type="entry name" value="Diaminopimelate Epimerase, Chain A, domain 1"/>
    <property type="match status" value="1"/>
</dbReference>
<dbReference type="SUPFAM" id="SSF54506">
    <property type="entry name" value="Diaminopimelate epimerase-like"/>
    <property type="match status" value="1"/>
</dbReference>
<dbReference type="AlphaFoldDB" id="A0A397ZJL7"/>
<dbReference type="InterPro" id="IPR003719">
    <property type="entry name" value="Phenazine_PhzF-like"/>
</dbReference>
<dbReference type="Pfam" id="PF02567">
    <property type="entry name" value="PhzC-PhzF"/>
    <property type="match status" value="1"/>
</dbReference>
<proteinExistence type="predicted"/>
<protein>
    <recommendedName>
        <fullName evidence="3">Phenazine biosynthesis-like domain-containing protein</fullName>
    </recommendedName>
</protein>
<evidence type="ECO:0008006" key="3">
    <source>
        <dbReference type="Google" id="ProtNLM"/>
    </source>
</evidence>
<name>A0A397ZJL7_BRACM</name>
<reference evidence="1 2" key="1">
    <citation type="submission" date="2018-06" db="EMBL/GenBank/DDBJ databases">
        <title>WGS assembly of Brassica rapa FPsc.</title>
        <authorList>
            <person name="Bowman J."/>
            <person name="Kohchi T."/>
            <person name="Yamato K."/>
            <person name="Jenkins J."/>
            <person name="Shu S."/>
            <person name="Ishizaki K."/>
            <person name="Yamaoka S."/>
            <person name="Nishihama R."/>
            <person name="Nakamura Y."/>
            <person name="Berger F."/>
            <person name="Adam C."/>
            <person name="Aki S."/>
            <person name="Althoff F."/>
            <person name="Araki T."/>
            <person name="Arteaga-Vazquez M."/>
            <person name="Balasubrmanian S."/>
            <person name="Bauer D."/>
            <person name="Boehm C."/>
            <person name="Briginshaw L."/>
            <person name="Caballero-Perez J."/>
            <person name="Catarino B."/>
            <person name="Chen F."/>
            <person name="Chiyoda S."/>
            <person name="Chovatia M."/>
            <person name="Davies K."/>
            <person name="Delmans M."/>
            <person name="Demura T."/>
            <person name="Dierschke T."/>
            <person name="Dolan L."/>
            <person name="Dorantes-Acosta A."/>
            <person name="Eklund D."/>
            <person name="Florent S."/>
            <person name="Flores-Sandoval E."/>
            <person name="Fujiyama A."/>
            <person name="Fukuzawa H."/>
            <person name="Galik B."/>
            <person name="Grimanelli D."/>
            <person name="Grimwood J."/>
            <person name="Grossniklaus U."/>
            <person name="Hamada T."/>
            <person name="Haseloff J."/>
            <person name="Hetherington A."/>
            <person name="Higo A."/>
            <person name="Hirakawa Y."/>
            <person name="Hundley H."/>
            <person name="Ikeda Y."/>
            <person name="Inoue K."/>
            <person name="Inoue S."/>
            <person name="Ishida S."/>
            <person name="Jia Q."/>
            <person name="Kakita M."/>
            <person name="Kanazawa T."/>
            <person name="Kawai Y."/>
            <person name="Kawashima T."/>
            <person name="Kennedy M."/>
            <person name="Kinose K."/>
            <person name="Kinoshita T."/>
            <person name="Kohara Y."/>
            <person name="Koide E."/>
            <person name="Komatsu K."/>
            <person name="Kopischke S."/>
            <person name="Kubo M."/>
            <person name="Kyozuka J."/>
            <person name="Lagercrantz U."/>
            <person name="Lin S."/>
            <person name="Lindquist E."/>
            <person name="Lipzen A."/>
            <person name="Lu C."/>
            <person name="Luna E."/>
            <person name="Martienssen R."/>
            <person name="Minamino N."/>
            <person name="Mizutani M."/>
            <person name="Mizutani M."/>
            <person name="Mochizuki N."/>
            <person name="Monte I."/>
            <person name="Mosher R."/>
            <person name="Nagasaki H."/>
            <person name="Nakagami H."/>
            <person name="Naramoto S."/>
            <person name="Nishitani K."/>
            <person name="Ohtani M."/>
            <person name="Okamoto T."/>
            <person name="Okumura M."/>
            <person name="Phillips J."/>
            <person name="Pollak B."/>
            <person name="Reinders A."/>
            <person name="Roevekamp M."/>
            <person name="Sano R."/>
            <person name="Sawa S."/>
            <person name="Schmid M."/>
            <person name="Shirakawa M."/>
            <person name="Solano R."/>
            <person name="Spunde A."/>
            <person name="Suetsugu N."/>
            <person name="Sugano S."/>
            <person name="Sugiyama A."/>
            <person name="Sun R."/>
            <person name="Suzuki Y."/>
            <person name="Takenaka M."/>
            <person name="Takezawa D."/>
            <person name="Tomogane H."/>
            <person name="Tsuzuki M."/>
            <person name="Ueda T."/>
            <person name="Umeda M."/>
            <person name="Ward J."/>
            <person name="Watanabe Y."/>
            <person name="Yazaki K."/>
            <person name="Yokoyama R."/>
            <person name="Yoshitake Y."/>
            <person name="Yotsui I."/>
            <person name="Zachgo S."/>
            <person name="Schmutz J."/>
        </authorList>
    </citation>
    <scope>NUCLEOTIDE SEQUENCE [LARGE SCALE GENOMIC DNA]</scope>
    <source>
        <strain evidence="2">cv. B-3</strain>
    </source>
</reference>
<dbReference type="GO" id="GO:0003824">
    <property type="term" value="F:catalytic activity"/>
    <property type="evidence" value="ECO:0007669"/>
    <property type="project" value="InterPro"/>
</dbReference>
<evidence type="ECO:0000313" key="2">
    <source>
        <dbReference type="Proteomes" id="UP000264353"/>
    </source>
</evidence>
<accession>A0A397ZJL7</accession>
<dbReference type="PANTHER" id="PTHR13774">
    <property type="entry name" value="PHENAZINE BIOSYNTHESIS PROTEIN"/>
    <property type="match status" value="1"/>
</dbReference>
<dbReference type="EMBL" id="CM010631">
    <property type="protein sequence ID" value="RID65839.1"/>
    <property type="molecule type" value="Genomic_DNA"/>
</dbReference>